<dbReference type="InterPro" id="IPR021760">
    <property type="entry name" value="RepC_C"/>
</dbReference>
<dbReference type="SUPFAM" id="SSF46785">
    <property type="entry name" value="Winged helix' DNA-binding domain"/>
    <property type="match status" value="1"/>
</dbReference>
<evidence type="ECO:0000259" key="2">
    <source>
        <dbReference type="Pfam" id="PF03428"/>
    </source>
</evidence>
<feature type="region of interest" description="Disordered" evidence="1">
    <location>
        <begin position="210"/>
        <end position="279"/>
    </location>
</feature>
<comment type="caution">
    <text evidence="4">The sequence shown here is derived from an EMBL/GenBank/DDBJ whole genome shotgun (WGS) entry which is preliminary data.</text>
</comment>
<dbReference type="Pfam" id="PF03428">
    <property type="entry name" value="RP-C"/>
    <property type="match status" value="1"/>
</dbReference>
<dbReference type="CDD" id="cd00090">
    <property type="entry name" value="HTH_ARSR"/>
    <property type="match status" value="1"/>
</dbReference>
<feature type="domain" description="Plasmid replication protein C N-terminal" evidence="2">
    <location>
        <begin position="9"/>
        <end position="171"/>
    </location>
</feature>
<feature type="domain" description="Plasmid replication protein C C-terminal" evidence="3">
    <location>
        <begin position="281"/>
        <end position="379"/>
    </location>
</feature>
<evidence type="ECO:0000256" key="1">
    <source>
        <dbReference type="SAM" id="MobiDB-lite"/>
    </source>
</evidence>
<evidence type="ECO:0000259" key="3">
    <source>
        <dbReference type="Pfam" id="PF11800"/>
    </source>
</evidence>
<reference evidence="4" key="1">
    <citation type="journal article" date="2015" name="Nature">
        <title>Complex archaea that bridge the gap between prokaryotes and eukaryotes.</title>
        <authorList>
            <person name="Spang A."/>
            <person name="Saw J.H."/>
            <person name="Jorgensen S.L."/>
            <person name="Zaremba-Niedzwiedzka K."/>
            <person name="Martijn J."/>
            <person name="Lind A.E."/>
            <person name="van Eijk R."/>
            <person name="Schleper C."/>
            <person name="Guy L."/>
            <person name="Ettema T.J."/>
        </authorList>
    </citation>
    <scope>NUCLEOTIDE SEQUENCE</scope>
</reference>
<feature type="compositionally biased region" description="Polar residues" evidence="1">
    <location>
        <begin position="260"/>
        <end position="279"/>
    </location>
</feature>
<dbReference type="InterPro" id="IPR011991">
    <property type="entry name" value="ArsR-like_HTH"/>
</dbReference>
<protein>
    <submittedName>
        <fullName evidence="4">Uncharacterized protein</fullName>
    </submittedName>
</protein>
<proteinExistence type="predicted"/>
<dbReference type="InterPro" id="IPR036388">
    <property type="entry name" value="WH-like_DNA-bd_sf"/>
</dbReference>
<gene>
    <name evidence="4" type="ORF">LCGC14_2292130</name>
</gene>
<name>A0A0F9CRL1_9ZZZZ</name>
<dbReference type="InterPro" id="IPR047611">
    <property type="entry name" value="RepABC_RepC"/>
</dbReference>
<accession>A0A0F9CRL1</accession>
<dbReference type="NCBIfam" id="NF040974">
    <property type="entry name" value="RepABC_RepC"/>
    <property type="match status" value="1"/>
</dbReference>
<dbReference type="AlphaFoldDB" id="A0A0F9CRL1"/>
<evidence type="ECO:0000313" key="4">
    <source>
        <dbReference type="EMBL" id="KKL51774.1"/>
    </source>
</evidence>
<dbReference type="Pfam" id="PF11800">
    <property type="entry name" value="RP-C_C"/>
    <property type="match status" value="1"/>
</dbReference>
<organism evidence="4">
    <name type="scientific">marine sediment metagenome</name>
    <dbReference type="NCBI Taxonomy" id="412755"/>
    <lineage>
        <taxon>unclassified sequences</taxon>
        <taxon>metagenomes</taxon>
        <taxon>ecological metagenomes</taxon>
    </lineage>
</organism>
<dbReference type="Gene3D" id="1.10.10.10">
    <property type="entry name" value="Winged helix-like DNA-binding domain superfamily/Winged helix DNA-binding domain"/>
    <property type="match status" value="1"/>
</dbReference>
<feature type="compositionally biased region" description="Basic and acidic residues" evidence="1">
    <location>
        <begin position="216"/>
        <end position="228"/>
    </location>
</feature>
<dbReference type="InterPro" id="IPR005090">
    <property type="entry name" value="RepC_N"/>
</dbReference>
<dbReference type="InterPro" id="IPR036390">
    <property type="entry name" value="WH_DNA-bd_sf"/>
</dbReference>
<dbReference type="EMBL" id="LAZR01032131">
    <property type="protein sequence ID" value="KKL51774.1"/>
    <property type="molecule type" value="Genomic_DNA"/>
</dbReference>
<sequence length="391" mass="42868">MLLSFVKFTMKHASEQMFGQARSAGPVPEADKWLILRALSKAADDYGLSHRNLNVLSTLLSFLPDREIAQASGVSVVFASNRAISDRLNGMPESTLRRHLAQLLASGLVSRRASPNGKRYARRLGGERIEAYGFDLAPLALEAPAILERAAQVERHGEELRLLRDRVSLLCGELAGHAPEAVLATEARKLLRRKPDMGALRQMIEHLTQAIAPFRPQDRVENPARKAPELSGSDSQNERHIQYSNIDNLESEGPDPRNADPSQTGKPAQGNEGQTASIPNIGQVIAACQELRTMHPEPIRHWADISHLADRFAPMIGIGEHLLNEARQVMGEVSAAISVLCILERHADIRTPPAYLRSLVQRARQGSFTPGPMVRALLNRATPEAPVGIVS</sequence>